<accession>A0A554A3T0</accession>
<feature type="binding site" evidence="6">
    <location>
        <position position="183"/>
    </location>
    <ligand>
        <name>urate</name>
        <dbReference type="ChEBI" id="CHEBI:17775"/>
    </ligand>
</feature>
<dbReference type="RefSeq" id="WP_143846661.1">
    <property type="nucleotide sequence ID" value="NZ_VLXZ01000001.1"/>
</dbReference>
<comment type="function">
    <text evidence="5 7">Catalyzes the oxidation of uric acid to 5-hydroxyisourate, which is further processed to form (S)-allantoin.</text>
</comment>
<feature type="binding site" evidence="6">
    <location>
        <position position="72"/>
    </location>
    <ligand>
        <name>5-hydroxyisourate</name>
        <dbReference type="ChEBI" id="CHEBI:18072"/>
    </ligand>
</feature>
<evidence type="ECO:0000256" key="3">
    <source>
        <dbReference type="ARBA" id="ARBA00022631"/>
    </source>
</evidence>
<evidence type="ECO:0000313" key="9">
    <source>
        <dbReference type="Proteomes" id="UP000318521"/>
    </source>
</evidence>
<feature type="binding site" evidence="6">
    <location>
        <position position="200"/>
    </location>
    <ligand>
        <name>5-hydroxyisourate</name>
        <dbReference type="ChEBI" id="CHEBI:18072"/>
    </ligand>
</feature>
<feature type="binding site" evidence="6">
    <location>
        <position position="200"/>
    </location>
    <ligand>
        <name>urate</name>
        <dbReference type="ChEBI" id="CHEBI:17775"/>
    </ligand>
</feature>
<feature type="binding site" evidence="6">
    <location>
        <position position="72"/>
    </location>
    <ligand>
        <name>O2</name>
        <dbReference type="ChEBI" id="CHEBI:15379"/>
    </ligand>
</feature>
<reference evidence="8 9" key="1">
    <citation type="submission" date="2019-07" db="EMBL/GenBank/DDBJ databases">
        <authorList>
            <person name="Park Y.J."/>
            <person name="Jeong S.E."/>
            <person name="Jung H.S."/>
        </authorList>
    </citation>
    <scope>NUCLEOTIDE SEQUENCE [LARGE SCALE GENOMIC DNA]</scope>
    <source>
        <strain evidence="9">P16(2019)</strain>
    </source>
</reference>
<feature type="binding site" evidence="6">
    <location>
        <position position="275"/>
    </location>
    <ligand>
        <name>urate</name>
        <dbReference type="ChEBI" id="CHEBI:17775"/>
    </ligand>
</feature>
<feature type="binding site" evidence="6">
    <location>
        <position position="73"/>
    </location>
    <ligand>
        <name>urate</name>
        <dbReference type="ChEBI" id="CHEBI:17775"/>
    </ligand>
</feature>
<dbReference type="UniPathway" id="UPA00394">
    <property type="reaction ID" value="UER00650"/>
</dbReference>
<dbReference type="GO" id="GO:0006145">
    <property type="term" value="P:purine nucleobase catabolic process"/>
    <property type="evidence" value="ECO:0007669"/>
    <property type="project" value="TreeGrafter"/>
</dbReference>
<dbReference type="GO" id="GO:0004846">
    <property type="term" value="F:urate oxidase activity"/>
    <property type="evidence" value="ECO:0007669"/>
    <property type="project" value="UniProtKB-EC"/>
</dbReference>
<dbReference type="Gene3D" id="3.10.270.10">
    <property type="entry name" value="Urate Oxidase"/>
    <property type="match status" value="1"/>
</dbReference>
<dbReference type="EMBL" id="VLXZ01000001">
    <property type="protein sequence ID" value="TSB48316.1"/>
    <property type="molecule type" value="Genomic_DNA"/>
</dbReference>
<dbReference type="NCBIfam" id="TIGR03383">
    <property type="entry name" value="urate_oxi"/>
    <property type="match status" value="1"/>
</dbReference>
<dbReference type="PANTHER" id="PTHR42874">
    <property type="entry name" value="URICASE"/>
    <property type="match status" value="1"/>
</dbReference>
<keyword evidence="9" id="KW-1185">Reference proteome</keyword>
<comment type="caution">
    <text evidence="8">The sequence shown here is derived from an EMBL/GenBank/DDBJ whole genome shotgun (WGS) entry which is preliminary data.</text>
</comment>
<organism evidence="8 9">
    <name type="scientific">Alkalicoccobacillus porphyridii</name>
    <dbReference type="NCBI Taxonomy" id="2597270"/>
    <lineage>
        <taxon>Bacteria</taxon>
        <taxon>Bacillati</taxon>
        <taxon>Bacillota</taxon>
        <taxon>Bacilli</taxon>
        <taxon>Bacillales</taxon>
        <taxon>Bacillaceae</taxon>
        <taxon>Alkalicoccobacillus</taxon>
    </lineage>
</organism>
<protein>
    <recommendedName>
        <fullName evidence="5 7">Uricase</fullName>
        <ecNumber evidence="5 7">1.7.3.3</ecNumber>
    </recommendedName>
    <alternativeName>
        <fullName evidence="5">Urate oxidase</fullName>
    </alternativeName>
</protein>
<dbReference type="Pfam" id="PF01014">
    <property type="entry name" value="Uricase"/>
    <property type="match status" value="1"/>
</dbReference>
<comment type="pathway">
    <text evidence="1 5">Purine metabolism; urate degradation; (S)-allantoin from urate: step 1/3.</text>
</comment>
<comment type="catalytic activity">
    <reaction evidence="5 7">
        <text>urate + O2 + H2O = 5-hydroxyisourate + H2O2</text>
        <dbReference type="Rhea" id="RHEA:21368"/>
        <dbReference type="ChEBI" id="CHEBI:15377"/>
        <dbReference type="ChEBI" id="CHEBI:15379"/>
        <dbReference type="ChEBI" id="CHEBI:16240"/>
        <dbReference type="ChEBI" id="CHEBI:17775"/>
        <dbReference type="ChEBI" id="CHEBI:18072"/>
        <dbReference type="EC" id="1.7.3.3"/>
    </reaction>
</comment>
<dbReference type="PANTHER" id="PTHR42874:SF1">
    <property type="entry name" value="URICASE"/>
    <property type="match status" value="1"/>
</dbReference>
<keyword evidence="3 5" id="KW-0659">Purine metabolism</keyword>
<evidence type="ECO:0000256" key="1">
    <source>
        <dbReference type="ARBA" id="ARBA00004831"/>
    </source>
</evidence>
<evidence type="ECO:0000313" key="8">
    <source>
        <dbReference type="EMBL" id="TSB48316.1"/>
    </source>
</evidence>
<evidence type="ECO:0000256" key="6">
    <source>
        <dbReference type="PIRSR" id="PIRSR000241-2"/>
    </source>
</evidence>
<feature type="binding site" evidence="6">
    <location>
        <position position="275"/>
    </location>
    <ligand>
        <name>5-hydroxyisourate</name>
        <dbReference type="ChEBI" id="CHEBI:18072"/>
    </ligand>
</feature>
<gene>
    <name evidence="8" type="primary">pucL</name>
    <name evidence="8" type="ORF">FN960_01825</name>
</gene>
<sequence>MGESERGLSYGKGNVLAYRTYLKPLAGVLTIPESDFTGRSNILFATNIQVTIGGGAFLSSFTEGDNSLVVATDSMKNFIQRHLGLYDGATLEGFLDFTARAFLDQYPHISTVELAGNLLSFENTSALTGDKAREESSLVFKQSHNDHSTAFVKMERSTLGYTLVNQKSGLKNLELIKVQGNSFSGFIRDEYTTLPEDSNRPLFVYLTLDWTYEHEHEALGDNPKVYVASEQVRDLITSVFHQTKTKSIQHLIYVLGCEILTRFPSLRDVSFQSQNHTWDLIVEDIPDSDGKVFTEPRPPYGFQTFTVKRDDIMAEPLEQIAKGQS</sequence>
<dbReference type="PRINTS" id="PR00093">
    <property type="entry name" value="URICASE"/>
</dbReference>
<feature type="binding site" evidence="6">
    <location>
        <position position="183"/>
    </location>
    <ligand>
        <name>5-hydroxyisourate</name>
        <dbReference type="ChEBI" id="CHEBI:18072"/>
    </ligand>
</feature>
<dbReference type="GO" id="GO:0019628">
    <property type="term" value="P:urate catabolic process"/>
    <property type="evidence" value="ECO:0007669"/>
    <property type="project" value="UniProtKB-UniPathway"/>
</dbReference>
<dbReference type="AlphaFoldDB" id="A0A554A3T0"/>
<feature type="binding site" evidence="6">
    <location>
        <position position="249"/>
    </location>
    <ligand>
        <name>urate</name>
        <dbReference type="ChEBI" id="CHEBI:17775"/>
    </ligand>
</feature>
<dbReference type="EC" id="1.7.3.3" evidence="5 7"/>
<feature type="binding site" evidence="6">
    <location>
        <position position="72"/>
    </location>
    <ligand>
        <name>urate</name>
        <dbReference type="ChEBI" id="CHEBI:17775"/>
    </ligand>
</feature>
<evidence type="ECO:0000256" key="5">
    <source>
        <dbReference type="PIRNR" id="PIRNR000241"/>
    </source>
</evidence>
<dbReference type="Proteomes" id="UP000318521">
    <property type="component" value="Unassembled WGS sequence"/>
</dbReference>
<evidence type="ECO:0000256" key="7">
    <source>
        <dbReference type="RuleBase" id="RU004455"/>
    </source>
</evidence>
<dbReference type="SUPFAM" id="SSF55620">
    <property type="entry name" value="Tetrahydrobiopterin biosynthesis enzymes-like"/>
    <property type="match status" value="2"/>
</dbReference>
<evidence type="ECO:0000256" key="4">
    <source>
        <dbReference type="ARBA" id="ARBA00023002"/>
    </source>
</evidence>
<evidence type="ECO:0000256" key="2">
    <source>
        <dbReference type="ARBA" id="ARBA00009760"/>
    </source>
</evidence>
<dbReference type="InterPro" id="IPR002042">
    <property type="entry name" value="Uricase"/>
</dbReference>
<comment type="similarity">
    <text evidence="2 5 7">Belongs to the uricase family.</text>
</comment>
<dbReference type="OrthoDB" id="9809009at2"/>
<feature type="binding site" evidence="6">
    <location>
        <position position="73"/>
    </location>
    <ligand>
        <name>5-hydroxyisourate</name>
        <dbReference type="ChEBI" id="CHEBI:18072"/>
    </ligand>
</feature>
<feature type="binding site" evidence="6">
    <location>
        <position position="275"/>
    </location>
    <ligand>
        <name>O2</name>
        <dbReference type="ChEBI" id="CHEBI:15379"/>
    </ligand>
</feature>
<name>A0A554A3T0_9BACI</name>
<keyword evidence="4 5" id="KW-0560">Oxidoreductase</keyword>
<proteinExistence type="inferred from homology"/>
<feature type="binding site" evidence="6">
    <location>
        <position position="249"/>
    </location>
    <ligand>
        <name>5-hydroxyisourate</name>
        <dbReference type="ChEBI" id="CHEBI:18072"/>
    </ligand>
</feature>
<dbReference type="PIRSF" id="PIRSF000241">
    <property type="entry name" value="Urate_oxidase"/>
    <property type="match status" value="1"/>
</dbReference>